<accession>A0A6G6ADT6</accession>
<sequence>MAKIYKMDLSRKNYNDKLINFINKIKILEKEYQINIKITMENELTKKTLESVKKLFSNPCQNLKDYNVMRNFYFVISLNSFDDLVKFIKQDLETNDALVETPTPLPGDEIYQGFNFWKEISIKFYKNDKYFGEINFGFEYIESNIQYFENDIKNFLF</sequence>
<dbReference type="EMBL" id="MN175499">
    <property type="protein sequence ID" value="QID06498.1"/>
    <property type="molecule type" value="Genomic_DNA"/>
</dbReference>
<name>A0A6G6ADT6_9VIRU</name>
<protein>
    <submittedName>
        <fullName evidence="1">Putative secretion chaperone-like protein</fullName>
    </submittedName>
</protein>
<proteinExistence type="predicted"/>
<reference evidence="1" key="1">
    <citation type="submission" date="2019-07" db="EMBL/GenBank/DDBJ databases">
        <title>The discovery of a new lineage B mimivirus raises questions about particles surface fibrils.</title>
        <authorList>
            <person name="Silva L.K.S."/>
            <person name="Rodrigues R.A.L."/>
            <person name="Andrade A.C.S.P."/>
            <person name="Hikida H."/>
            <person name="Andreani J."/>
            <person name="Levasseur A."/>
            <person name="La Scola B."/>
            <person name="Abrahao J.S."/>
        </authorList>
    </citation>
    <scope>NUCLEOTIDE SEQUENCE</scope>
    <source>
        <strain evidence="1">B60</strain>
    </source>
</reference>
<evidence type="ECO:0000313" key="1">
    <source>
        <dbReference type="EMBL" id="QID06498.1"/>
    </source>
</evidence>
<organism evidence="1">
    <name type="scientific">Borely moumouvirus</name>
    <dbReference type="NCBI Taxonomy" id="2712067"/>
    <lineage>
        <taxon>Viruses</taxon>
        <taxon>Varidnaviria</taxon>
        <taxon>Bamfordvirae</taxon>
        <taxon>Nucleocytoviricota</taxon>
        <taxon>Megaviricetes</taxon>
        <taxon>Imitervirales</taxon>
        <taxon>Mimiviridae</taxon>
        <taxon>Megamimivirinae</taxon>
        <taxon>Moumouvirus</taxon>
    </lineage>
</organism>